<evidence type="ECO:0000256" key="1">
    <source>
        <dbReference type="SAM" id="MobiDB-lite"/>
    </source>
</evidence>
<proteinExistence type="predicted"/>
<feature type="compositionally biased region" description="Low complexity" evidence="1">
    <location>
        <begin position="121"/>
        <end position="136"/>
    </location>
</feature>
<evidence type="ECO:0000313" key="3">
    <source>
        <dbReference type="Proteomes" id="UP000204221"/>
    </source>
</evidence>
<gene>
    <name evidence="2" type="ORF">AHOG_21905</name>
</gene>
<keyword evidence="3" id="KW-1185">Reference proteome</keyword>
<name>A0A221W9I0_9PSEU</name>
<evidence type="ECO:0000313" key="2">
    <source>
        <dbReference type="EMBL" id="ASO21997.1"/>
    </source>
</evidence>
<dbReference type="EMBL" id="CP022521">
    <property type="protein sequence ID" value="ASO21997.1"/>
    <property type="molecule type" value="Genomic_DNA"/>
</dbReference>
<dbReference type="AlphaFoldDB" id="A0A221W9I0"/>
<feature type="region of interest" description="Disordered" evidence="1">
    <location>
        <begin position="114"/>
        <end position="141"/>
    </location>
</feature>
<reference evidence="2 3" key="1">
    <citation type="submission" date="2017-07" db="EMBL/GenBank/DDBJ databases">
        <title>Complete genome sequence of Actinoalloteichus hoggarensis DSM 45943, type strain of Actinoalloteichus hoggarensis.</title>
        <authorList>
            <person name="Ruckert C."/>
            <person name="Nouioui I."/>
            <person name="Willmese J."/>
            <person name="van Wezel G."/>
            <person name="Klenk H.-P."/>
            <person name="Kalinowski J."/>
            <person name="Zotchev S.B."/>
        </authorList>
    </citation>
    <scope>NUCLEOTIDE SEQUENCE [LARGE SCALE GENOMIC DNA]</scope>
    <source>
        <strain evidence="2 3">DSM 45943</strain>
    </source>
</reference>
<accession>A0A221W9I0</accession>
<dbReference type="KEGG" id="ahg:AHOG_21905"/>
<dbReference type="Proteomes" id="UP000204221">
    <property type="component" value="Chromosome"/>
</dbReference>
<protein>
    <submittedName>
        <fullName evidence="2">Uncharacterized protein</fullName>
    </submittedName>
</protein>
<dbReference type="RefSeq" id="WP_157736987.1">
    <property type="nucleotide sequence ID" value="NZ_CP022521.1"/>
</dbReference>
<dbReference type="OrthoDB" id="5184768at2"/>
<sequence length="189" mass="19901">MSTPTTEAPARARMGRDGPRDSTGLDLMELRADLLATSVTPGDTPEKTLARTLDDPGWVVRPSLLRRAAEVLARELPRSVDRLIAPRPADTALITAVSLHTGLPFAVLGAEVQTEPGTSAGDGSTTESPEGSSTPPSDDPPVVLLGEVHGLETVAVVGAVPFETPALERWIADRRLAVARRSILSTELS</sequence>
<organism evidence="2 3">
    <name type="scientific">Actinoalloteichus hoggarensis</name>
    <dbReference type="NCBI Taxonomy" id="1470176"/>
    <lineage>
        <taxon>Bacteria</taxon>
        <taxon>Bacillati</taxon>
        <taxon>Actinomycetota</taxon>
        <taxon>Actinomycetes</taxon>
        <taxon>Pseudonocardiales</taxon>
        <taxon>Pseudonocardiaceae</taxon>
        <taxon>Actinoalloteichus</taxon>
    </lineage>
</organism>
<feature type="region of interest" description="Disordered" evidence="1">
    <location>
        <begin position="1"/>
        <end position="23"/>
    </location>
</feature>